<dbReference type="RefSeq" id="WP_142852699.1">
    <property type="nucleotide sequence ID" value="NZ_FXWW01000001.1"/>
</dbReference>
<keyword evidence="9" id="KW-1185">Reference proteome</keyword>
<evidence type="ECO:0000256" key="2">
    <source>
        <dbReference type="ARBA" id="ARBA00005262"/>
    </source>
</evidence>
<keyword evidence="6 7" id="KW-0472">Membrane</keyword>
<evidence type="ECO:0000313" key="8">
    <source>
        <dbReference type="EMBL" id="TQV68946.1"/>
    </source>
</evidence>
<protein>
    <submittedName>
        <fullName evidence="8">Chromate efflux transporter</fullName>
    </submittedName>
</protein>
<evidence type="ECO:0000256" key="6">
    <source>
        <dbReference type="ARBA" id="ARBA00023136"/>
    </source>
</evidence>
<evidence type="ECO:0000256" key="7">
    <source>
        <dbReference type="SAM" id="Phobius"/>
    </source>
</evidence>
<feature type="transmembrane region" description="Helical" evidence="7">
    <location>
        <begin position="335"/>
        <end position="353"/>
    </location>
</feature>
<feature type="transmembrane region" description="Helical" evidence="7">
    <location>
        <begin position="193"/>
        <end position="214"/>
    </location>
</feature>
<dbReference type="GO" id="GO:0015109">
    <property type="term" value="F:chromate transmembrane transporter activity"/>
    <property type="evidence" value="ECO:0007669"/>
    <property type="project" value="InterPro"/>
</dbReference>
<evidence type="ECO:0000256" key="5">
    <source>
        <dbReference type="ARBA" id="ARBA00022989"/>
    </source>
</evidence>
<evidence type="ECO:0000313" key="9">
    <source>
        <dbReference type="Proteomes" id="UP000315816"/>
    </source>
</evidence>
<feature type="transmembrane region" description="Helical" evidence="7">
    <location>
        <begin position="144"/>
        <end position="173"/>
    </location>
</feature>
<comment type="similarity">
    <text evidence="2">Belongs to the chromate ion transporter (CHR) (TC 2.A.51) family.</text>
</comment>
<name>A0A545SVF6_9RHOB</name>
<evidence type="ECO:0000256" key="4">
    <source>
        <dbReference type="ARBA" id="ARBA00022692"/>
    </source>
</evidence>
<dbReference type="GO" id="GO:0005886">
    <property type="term" value="C:plasma membrane"/>
    <property type="evidence" value="ECO:0007669"/>
    <property type="project" value="UniProtKB-SubCell"/>
</dbReference>
<proteinExistence type="inferred from homology"/>
<dbReference type="AlphaFoldDB" id="A0A545SVF6"/>
<dbReference type="InterPro" id="IPR014047">
    <property type="entry name" value="Chr_Tranpt_l_chain"/>
</dbReference>
<feature type="transmembrane region" description="Helical" evidence="7">
    <location>
        <begin position="221"/>
        <end position="244"/>
    </location>
</feature>
<evidence type="ECO:0000256" key="3">
    <source>
        <dbReference type="ARBA" id="ARBA00022475"/>
    </source>
</evidence>
<dbReference type="EMBL" id="VICH01000004">
    <property type="protein sequence ID" value="TQV68946.1"/>
    <property type="molecule type" value="Genomic_DNA"/>
</dbReference>
<comment type="caution">
    <text evidence="8">The sequence shown here is derived from an EMBL/GenBank/DDBJ whole genome shotgun (WGS) entry which is preliminary data.</text>
</comment>
<dbReference type="Proteomes" id="UP000315816">
    <property type="component" value="Unassembled WGS sequence"/>
</dbReference>
<comment type="subcellular location">
    <subcellularLocation>
        <location evidence="1">Cell membrane</location>
        <topology evidence="1">Multi-pass membrane protein</topology>
    </subcellularLocation>
</comment>
<gene>
    <name evidence="8" type="primary">chrA</name>
    <name evidence="8" type="ORF">FIL88_05055</name>
</gene>
<dbReference type="PANTHER" id="PTHR33567">
    <property type="entry name" value="CHROMATE ION TRANSPORTER (EUROFUNG)"/>
    <property type="match status" value="1"/>
</dbReference>
<dbReference type="PANTHER" id="PTHR33567:SF3">
    <property type="entry name" value="CHROMATE ION TRANSPORTER (EUROFUNG)"/>
    <property type="match status" value="1"/>
</dbReference>
<evidence type="ECO:0000256" key="1">
    <source>
        <dbReference type="ARBA" id="ARBA00004651"/>
    </source>
</evidence>
<feature type="transmembrane region" description="Helical" evidence="7">
    <location>
        <begin position="113"/>
        <end position="132"/>
    </location>
</feature>
<dbReference type="Pfam" id="PF02417">
    <property type="entry name" value="Chromate_transp"/>
    <property type="match status" value="2"/>
</dbReference>
<keyword evidence="4 7" id="KW-0812">Transmembrane</keyword>
<dbReference type="InterPro" id="IPR003370">
    <property type="entry name" value="Chromate_transpt"/>
</dbReference>
<dbReference type="PIRSF" id="PIRSF004810">
    <property type="entry name" value="ChrA"/>
    <property type="match status" value="1"/>
</dbReference>
<dbReference type="NCBIfam" id="TIGR00937">
    <property type="entry name" value="2A51"/>
    <property type="match status" value="1"/>
</dbReference>
<keyword evidence="5 7" id="KW-1133">Transmembrane helix</keyword>
<accession>A0A545SVF6</accession>
<organism evidence="8 9">
    <name type="scientific">Aliiroseovarius halocynthiae</name>
    <dbReference type="NCBI Taxonomy" id="985055"/>
    <lineage>
        <taxon>Bacteria</taxon>
        <taxon>Pseudomonadati</taxon>
        <taxon>Pseudomonadota</taxon>
        <taxon>Alphaproteobacteria</taxon>
        <taxon>Rhodobacterales</taxon>
        <taxon>Paracoccaceae</taxon>
        <taxon>Aliiroseovarius</taxon>
    </lineage>
</organism>
<reference evidence="8 9" key="1">
    <citation type="submission" date="2019-06" db="EMBL/GenBank/DDBJ databases">
        <title>A novel species of marine bacteria.</title>
        <authorList>
            <person name="Wang Y."/>
        </authorList>
    </citation>
    <scope>NUCLEOTIDE SEQUENCE [LARGE SCALE GENOMIC DNA]</scope>
    <source>
        <strain evidence="8 9">MA1-10</strain>
    </source>
</reference>
<sequence length="416" mass="44398">MTPPSLAELTRIFTRIGLMSFGGPAAQIAVMHKELVEERPWLNEDQFLRALSFCMLLPGPEAMQLCTYAGWRLRGTLGGLIAGLLFVLPGAAVMFALVLAYANWGNIPAVEALFLGIKATVVVVVLQALWRLGRKTLKRPLHWIIALMAFVALYLFGLPFPLVIAMAALFGALRPVSSSTTVPAPTPQSRTTLSTIALWGGLWIAPIALAFVVGADFLVDVGLFFSQLAVVSFGGAYAVLAYMAQAAVEAEGWISAGQMVDGLGLAETTPGPLILVTQFVGFMAGYNLAGVGLAFAAGLMTLWTTFMPCFLWIFTAAPHVEWLTSQPRLDAALRAITAAIVGVIANLMLWFALNVFFDQTQPIWDGLPGARPILSSVDPMAAGLCALSALLLTRLSLPLTLMCMALAGLTGNLLIF</sequence>
<feature type="transmembrane region" description="Helical" evidence="7">
    <location>
        <begin position="288"/>
        <end position="314"/>
    </location>
</feature>
<dbReference type="OrthoDB" id="8969999at2"/>
<feature type="transmembrane region" description="Helical" evidence="7">
    <location>
        <begin position="78"/>
        <end position="101"/>
    </location>
</feature>
<keyword evidence="3" id="KW-1003">Cell membrane</keyword>